<dbReference type="EMBL" id="CAIIXF020000010">
    <property type="protein sequence ID" value="CAH1796360.1"/>
    <property type="molecule type" value="Genomic_DNA"/>
</dbReference>
<reference evidence="1" key="1">
    <citation type="submission" date="2022-03" db="EMBL/GenBank/DDBJ databases">
        <authorList>
            <person name="Martin C."/>
        </authorList>
    </citation>
    <scope>NUCLEOTIDE SEQUENCE</scope>
</reference>
<organism evidence="1 2">
    <name type="scientific">Owenia fusiformis</name>
    <name type="common">Polychaete worm</name>
    <dbReference type="NCBI Taxonomy" id="6347"/>
    <lineage>
        <taxon>Eukaryota</taxon>
        <taxon>Metazoa</taxon>
        <taxon>Spiralia</taxon>
        <taxon>Lophotrochozoa</taxon>
        <taxon>Annelida</taxon>
        <taxon>Polychaeta</taxon>
        <taxon>Sedentaria</taxon>
        <taxon>Canalipalpata</taxon>
        <taxon>Sabellida</taxon>
        <taxon>Oweniida</taxon>
        <taxon>Oweniidae</taxon>
        <taxon>Owenia</taxon>
    </lineage>
</organism>
<name>A0A8J1XUH2_OWEFU</name>
<dbReference type="PANTHER" id="PTHR46830:SF2">
    <property type="entry name" value="ALPHA-1,4-N-ACETYLGLUCOSAMINYLTRANSFERASE"/>
    <property type="match status" value="1"/>
</dbReference>
<dbReference type="Pfam" id="PF04488">
    <property type="entry name" value="Gly_transf_sug"/>
    <property type="match status" value="1"/>
</dbReference>
<dbReference type="Proteomes" id="UP000749559">
    <property type="component" value="Unassembled WGS sequence"/>
</dbReference>
<dbReference type="OrthoDB" id="6150660at2759"/>
<proteinExistence type="predicted"/>
<dbReference type="SUPFAM" id="SSF53448">
    <property type="entry name" value="Nucleotide-diphospho-sugar transferases"/>
    <property type="match status" value="1"/>
</dbReference>
<evidence type="ECO:0000313" key="1">
    <source>
        <dbReference type="EMBL" id="CAH1796360.1"/>
    </source>
</evidence>
<evidence type="ECO:0000313" key="2">
    <source>
        <dbReference type="Proteomes" id="UP000749559"/>
    </source>
</evidence>
<comment type="caution">
    <text evidence="1">The sequence shown here is derived from an EMBL/GenBank/DDBJ whole genome shotgun (WGS) entry which is preliminary data.</text>
</comment>
<sequence>MKCLYGNNRLKYLVACTTGAFVLAMFLWSGHIKTYVDVSTYHSGVDKQIHERTKCDCDDGVNKSKTFKNVEVKATPNDFKVPNIVHYCWYSNMSKEWTFTQYLSVLSVHRFIKPSMILFQTNYPPHGYYWNRTVSIPGLTIVKRTPTKKLFWKRLNFPYETTACNLDRLLFLNTTGGMVLDTDVIAVRSFDPLRKYSATMGSQNRRYFYDLCGGIIIAEPGSTFIKLWINSFIDDYRPDIWAFNSGRQPAYIGVFRFPESLHIERTSLNLPGWEHTEQIFAQKYDWTNNYAIHLFLRKWKQHKDYKPIPTEMGVGTANTTFGEIARLVLYGSTDLFKDGAKRPDVVL</sequence>
<dbReference type="InterPro" id="IPR007577">
    <property type="entry name" value="GlycoTrfase_DXD_sugar-bd_CS"/>
</dbReference>
<gene>
    <name evidence="1" type="ORF">OFUS_LOCUS20780</name>
</gene>
<protein>
    <submittedName>
        <fullName evidence="1">Uncharacterized protein</fullName>
    </submittedName>
</protein>
<dbReference type="AlphaFoldDB" id="A0A8J1XUH2"/>
<dbReference type="Gene3D" id="3.90.550.20">
    <property type="match status" value="1"/>
</dbReference>
<keyword evidence="2" id="KW-1185">Reference proteome</keyword>
<dbReference type="InterPro" id="IPR029044">
    <property type="entry name" value="Nucleotide-diphossugar_trans"/>
</dbReference>
<dbReference type="PANTHER" id="PTHR46830">
    <property type="entry name" value="TRANSFERASE, PUTATIVE-RELATED"/>
    <property type="match status" value="1"/>
</dbReference>
<accession>A0A8J1XUH2</accession>